<proteinExistence type="predicted"/>
<evidence type="ECO:0000313" key="1">
    <source>
        <dbReference type="EMBL" id="KKL55282.1"/>
    </source>
</evidence>
<sequence length="88" mass="10818">MKKIKNGVYMWIYKGYVFKFKKAYGYHPYGLWYVQSGNFRDEHNTMKHLHADIIKNFDFYENEYQLWEEEKYLKAGEIIESTLKGFKE</sequence>
<dbReference type="EMBL" id="LAZR01030893">
    <property type="protein sequence ID" value="KKL55282.1"/>
    <property type="molecule type" value="Genomic_DNA"/>
</dbReference>
<protein>
    <submittedName>
        <fullName evidence="1">Uncharacterized protein</fullName>
    </submittedName>
</protein>
<gene>
    <name evidence="1" type="ORF">LCGC14_2256970</name>
</gene>
<organism evidence="1">
    <name type="scientific">marine sediment metagenome</name>
    <dbReference type="NCBI Taxonomy" id="412755"/>
    <lineage>
        <taxon>unclassified sequences</taxon>
        <taxon>metagenomes</taxon>
        <taxon>ecological metagenomes</taxon>
    </lineage>
</organism>
<reference evidence="1" key="1">
    <citation type="journal article" date="2015" name="Nature">
        <title>Complex archaea that bridge the gap between prokaryotes and eukaryotes.</title>
        <authorList>
            <person name="Spang A."/>
            <person name="Saw J.H."/>
            <person name="Jorgensen S.L."/>
            <person name="Zaremba-Niedzwiedzka K."/>
            <person name="Martijn J."/>
            <person name="Lind A.E."/>
            <person name="van Eijk R."/>
            <person name="Schleper C."/>
            <person name="Guy L."/>
            <person name="Ettema T.J."/>
        </authorList>
    </citation>
    <scope>NUCLEOTIDE SEQUENCE</scope>
</reference>
<accession>A0A0F9FVY7</accession>
<name>A0A0F9FVY7_9ZZZZ</name>
<dbReference type="AlphaFoldDB" id="A0A0F9FVY7"/>
<comment type="caution">
    <text evidence="1">The sequence shown here is derived from an EMBL/GenBank/DDBJ whole genome shotgun (WGS) entry which is preliminary data.</text>
</comment>